<dbReference type="InterPro" id="IPR006527">
    <property type="entry name" value="F-box-assoc_dom_typ1"/>
</dbReference>
<accession>A0A8S9P753</accession>
<dbReference type="Proteomes" id="UP000712600">
    <property type="component" value="Unassembled WGS sequence"/>
</dbReference>
<sequence>MLGGMLLPSAPYRVVGVADPVFVDGSLHWFTDCKETKILCFDLHTEAFQVISKAPFPNSHHNHITWSDKESFICDTHKGLSTCHR</sequence>
<evidence type="ECO:0000313" key="3">
    <source>
        <dbReference type="Proteomes" id="UP000712600"/>
    </source>
</evidence>
<comment type="caution">
    <text evidence="2">The sequence shown here is derived from an EMBL/GenBank/DDBJ whole genome shotgun (WGS) entry which is preliminary data.</text>
</comment>
<dbReference type="Pfam" id="PF07734">
    <property type="entry name" value="FBA_1"/>
    <property type="match status" value="1"/>
</dbReference>
<evidence type="ECO:0000313" key="2">
    <source>
        <dbReference type="EMBL" id="KAF3511926.1"/>
    </source>
</evidence>
<protein>
    <recommendedName>
        <fullName evidence="1">F-box associated beta-propeller type 1 domain-containing protein</fullName>
    </recommendedName>
</protein>
<reference evidence="2" key="1">
    <citation type="submission" date="2019-12" db="EMBL/GenBank/DDBJ databases">
        <title>Genome sequencing and annotation of Brassica cretica.</title>
        <authorList>
            <person name="Studholme D.J."/>
            <person name="Sarris P."/>
        </authorList>
    </citation>
    <scope>NUCLEOTIDE SEQUENCE</scope>
    <source>
        <strain evidence="2">PFS-109/04</strain>
        <tissue evidence="2">Leaf</tissue>
    </source>
</reference>
<evidence type="ECO:0000259" key="1">
    <source>
        <dbReference type="Pfam" id="PF07734"/>
    </source>
</evidence>
<feature type="domain" description="F-box associated beta-propeller type 1" evidence="1">
    <location>
        <begin position="13"/>
        <end position="62"/>
    </location>
</feature>
<dbReference type="AlphaFoldDB" id="A0A8S9P753"/>
<dbReference type="EMBL" id="QGKX02001521">
    <property type="protein sequence ID" value="KAF3511926.1"/>
    <property type="molecule type" value="Genomic_DNA"/>
</dbReference>
<organism evidence="2 3">
    <name type="scientific">Brassica cretica</name>
    <name type="common">Mustard</name>
    <dbReference type="NCBI Taxonomy" id="69181"/>
    <lineage>
        <taxon>Eukaryota</taxon>
        <taxon>Viridiplantae</taxon>
        <taxon>Streptophyta</taxon>
        <taxon>Embryophyta</taxon>
        <taxon>Tracheophyta</taxon>
        <taxon>Spermatophyta</taxon>
        <taxon>Magnoliopsida</taxon>
        <taxon>eudicotyledons</taxon>
        <taxon>Gunneridae</taxon>
        <taxon>Pentapetalae</taxon>
        <taxon>rosids</taxon>
        <taxon>malvids</taxon>
        <taxon>Brassicales</taxon>
        <taxon>Brassicaceae</taxon>
        <taxon>Brassiceae</taxon>
        <taxon>Brassica</taxon>
    </lineage>
</organism>
<gene>
    <name evidence="2" type="ORF">F2Q69_00010157</name>
</gene>
<proteinExistence type="predicted"/>
<name>A0A8S9P753_BRACR</name>